<feature type="domain" description="Glycosyltransferase 2-like" evidence="1">
    <location>
        <begin position="5"/>
        <end position="179"/>
    </location>
</feature>
<dbReference type="OrthoDB" id="786280at2"/>
<evidence type="ECO:0000313" key="2">
    <source>
        <dbReference type="EMBL" id="ASU36787.1"/>
    </source>
</evidence>
<accession>A0A223P3U5</accession>
<dbReference type="SUPFAM" id="SSF53448">
    <property type="entry name" value="Nucleotide-diphospho-sugar transferases"/>
    <property type="match status" value="1"/>
</dbReference>
<dbReference type="Proteomes" id="UP000215002">
    <property type="component" value="Chromosome"/>
</dbReference>
<dbReference type="InterPro" id="IPR001173">
    <property type="entry name" value="Glyco_trans_2-like"/>
</dbReference>
<dbReference type="AlphaFoldDB" id="A0A223P3U5"/>
<dbReference type="Pfam" id="PF00535">
    <property type="entry name" value="Glycos_transf_2"/>
    <property type="match status" value="1"/>
</dbReference>
<reference evidence="2 3" key="1">
    <citation type="submission" date="2017-08" db="EMBL/GenBank/DDBJ databases">
        <title>Complete genome sequence of Mucilaginibacter sp. strain BJC16-A31.</title>
        <authorList>
            <consortium name="Henan University of Science and Technology"/>
            <person name="You X."/>
        </authorList>
    </citation>
    <scope>NUCLEOTIDE SEQUENCE [LARGE SCALE GENOMIC DNA]</scope>
    <source>
        <strain evidence="2 3">BJC16-A31</strain>
    </source>
</reference>
<dbReference type="PANTHER" id="PTHR43685:SF12">
    <property type="entry name" value="GLYCOSYL TRANSFERASE FAMILY 2"/>
    <property type="match status" value="1"/>
</dbReference>
<dbReference type="PANTHER" id="PTHR43685">
    <property type="entry name" value="GLYCOSYLTRANSFERASE"/>
    <property type="match status" value="1"/>
</dbReference>
<evidence type="ECO:0000259" key="1">
    <source>
        <dbReference type="Pfam" id="PF00535"/>
    </source>
</evidence>
<organism evidence="2 3">
    <name type="scientific">Mucilaginibacter xinganensis</name>
    <dbReference type="NCBI Taxonomy" id="1234841"/>
    <lineage>
        <taxon>Bacteria</taxon>
        <taxon>Pseudomonadati</taxon>
        <taxon>Bacteroidota</taxon>
        <taxon>Sphingobacteriia</taxon>
        <taxon>Sphingobacteriales</taxon>
        <taxon>Sphingobacteriaceae</taxon>
        <taxon>Mucilaginibacter</taxon>
    </lineage>
</organism>
<proteinExistence type="predicted"/>
<evidence type="ECO:0000313" key="3">
    <source>
        <dbReference type="Proteomes" id="UP000215002"/>
    </source>
</evidence>
<protein>
    <recommendedName>
        <fullName evidence="1">Glycosyltransferase 2-like domain-containing protein</fullName>
    </recommendedName>
</protein>
<dbReference type="EMBL" id="CP022743">
    <property type="protein sequence ID" value="ASU36787.1"/>
    <property type="molecule type" value="Genomic_DNA"/>
</dbReference>
<gene>
    <name evidence="2" type="ORF">MuYL_4904</name>
</gene>
<dbReference type="Gene3D" id="3.90.550.10">
    <property type="entry name" value="Spore Coat Polysaccharide Biosynthesis Protein SpsA, Chain A"/>
    <property type="match status" value="1"/>
</dbReference>
<dbReference type="InterPro" id="IPR050834">
    <property type="entry name" value="Glycosyltransf_2"/>
</dbReference>
<dbReference type="InterPro" id="IPR029044">
    <property type="entry name" value="Nucleotide-diphossugar_trans"/>
</dbReference>
<dbReference type="CDD" id="cd00761">
    <property type="entry name" value="Glyco_tranf_GTA_type"/>
    <property type="match status" value="1"/>
</dbReference>
<dbReference type="RefSeq" id="WP_094572754.1">
    <property type="nucleotide sequence ID" value="NZ_CP022743.1"/>
</dbReference>
<dbReference type="KEGG" id="muc:MuYL_4904"/>
<keyword evidence="3" id="KW-1185">Reference proteome</keyword>
<name>A0A223P3U5_9SPHI</name>
<sequence length="338" mass="38063">MKGVSVIICCYNSALRLPETLLYIALQKVPDHIQWELIVVNNSSADNTAQFAAEEWVKYKLPGVGFKVVDQPVAGLSFAREKGVAESMYDSIIFCDDDNWLFDSYVNSAYNLLESHPNWGIIGGCGIPKPEIEPPEWFGTYSGNYATGAQSSHNGVIEGDSPYVYGAGSVVRKSVLEQLKAMDFTPIATDRLSDKLSSGGDVEVCYAIKLLNFDIAYSEDLKFYHFIPKNRLTDKYLLNLVYQFGYCNILHRPYSWLFNPTLPWFKKTWGWTLAISLNIYLISLVNTLKKGDSLKKFIGRVNVNHAKGRLAAIVKLNSDIERYYRTISEKFRKAIAAG</sequence>